<feature type="transmembrane region" description="Helical" evidence="1">
    <location>
        <begin position="191"/>
        <end position="209"/>
    </location>
</feature>
<gene>
    <name evidence="2" type="ORF">MRX98_19015</name>
</gene>
<keyword evidence="1" id="KW-1133">Transmembrane helix</keyword>
<dbReference type="EMBL" id="JALJRB010000030">
    <property type="protein sequence ID" value="MCJ8502674.1"/>
    <property type="molecule type" value="Genomic_DNA"/>
</dbReference>
<proteinExistence type="predicted"/>
<evidence type="ECO:0000313" key="3">
    <source>
        <dbReference type="Proteomes" id="UP001165427"/>
    </source>
</evidence>
<keyword evidence="3" id="KW-1185">Reference proteome</keyword>
<dbReference type="RefSeq" id="WP_246913819.1">
    <property type="nucleotide sequence ID" value="NZ_JALJRB010000030.1"/>
</dbReference>
<dbReference type="Proteomes" id="UP001165427">
    <property type="component" value="Unassembled WGS sequence"/>
</dbReference>
<evidence type="ECO:0000256" key="1">
    <source>
        <dbReference type="SAM" id="Phobius"/>
    </source>
</evidence>
<dbReference type="AlphaFoldDB" id="A0AA41R5F6"/>
<keyword evidence="1" id="KW-0472">Membrane</keyword>
<comment type="caution">
    <text evidence="2">The sequence shown here is derived from an EMBL/GenBank/DDBJ whole genome shotgun (WGS) entry which is preliminary data.</text>
</comment>
<feature type="transmembrane region" description="Helical" evidence="1">
    <location>
        <begin position="215"/>
        <end position="234"/>
    </location>
</feature>
<keyword evidence="1" id="KW-0812">Transmembrane</keyword>
<feature type="transmembrane region" description="Helical" evidence="1">
    <location>
        <begin position="88"/>
        <end position="106"/>
    </location>
</feature>
<evidence type="ECO:0000313" key="2">
    <source>
        <dbReference type="EMBL" id="MCJ8502674.1"/>
    </source>
</evidence>
<protein>
    <submittedName>
        <fullName evidence="2">Uncharacterized protein</fullName>
    </submittedName>
</protein>
<sequence length="327" mass="36216">MARRPQPYEKLPGRWMSLFNRRTLWQGADHLLWVEHTMMQETYRRFYFKDIQALVMRRNRLHHLWSAFWGGLALITGAMALTLGSSGFVLEGFTLVWGLCLLLHLVKGPCCEVFIQTAVQRERLTTQIRERQAIKVLDRIKAQAEKAQGVYRPPAPSDRPPAATVDIGADTTGARMNDPLAPPFKPMLHQILFTVAITHGLFGGLLLWLQQPYLAALSTATLVTTLVLAITALVRGHAAARGTLLVTATWLTLVLACLNGVFAYGMYMYATIRHPELAFDYWSLIQSFLALHVTAGPVRWALLTGFAAGALALGAVGLAAATLQGKR</sequence>
<reference evidence="2" key="1">
    <citation type="submission" date="2022-04" db="EMBL/GenBank/DDBJ databases">
        <title>Desulfatitalea alkaliphila sp. nov., a novel anaerobic sulfate-reducing bacterium isolated from terrestrial mud volcano, Taman Peninsula, Russia.</title>
        <authorList>
            <person name="Khomyakova M.A."/>
            <person name="Merkel A.Y."/>
            <person name="Slobodkin A.I."/>
        </authorList>
    </citation>
    <scope>NUCLEOTIDE SEQUENCE</scope>
    <source>
        <strain evidence="2">M08but</strain>
    </source>
</reference>
<name>A0AA41R5F6_9BACT</name>
<feature type="transmembrane region" description="Helical" evidence="1">
    <location>
        <begin position="64"/>
        <end position="82"/>
    </location>
</feature>
<accession>A0AA41R5F6</accession>
<feature type="transmembrane region" description="Helical" evidence="1">
    <location>
        <begin position="300"/>
        <end position="323"/>
    </location>
</feature>
<feature type="transmembrane region" description="Helical" evidence="1">
    <location>
        <begin position="246"/>
        <end position="267"/>
    </location>
</feature>
<organism evidence="2 3">
    <name type="scientific">Desulfatitalea alkaliphila</name>
    <dbReference type="NCBI Taxonomy" id="2929485"/>
    <lineage>
        <taxon>Bacteria</taxon>
        <taxon>Pseudomonadati</taxon>
        <taxon>Thermodesulfobacteriota</taxon>
        <taxon>Desulfobacteria</taxon>
        <taxon>Desulfobacterales</taxon>
        <taxon>Desulfosarcinaceae</taxon>
        <taxon>Desulfatitalea</taxon>
    </lineage>
</organism>